<feature type="region of interest" description="Disordered" evidence="1">
    <location>
        <begin position="147"/>
        <end position="222"/>
    </location>
</feature>
<gene>
    <name evidence="2" type="ORF">JCM21531_3890</name>
</gene>
<feature type="compositionally biased region" description="Basic and acidic residues" evidence="1">
    <location>
        <begin position="153"/>
        <end position="163"/>
    </location>
</feature>
<dbReference type="Proteomes" id="UP000019109">
    <property type="component" value="Unassembled WGS sequence"/>
</dbReference>
<keyword evidence="3" id="KW-1185">Reference proteome</keyword>
<sequence>MEININLVLEELKNREILTQKNVLDIKNYISAQYPNHSRQRRAAIFADAVNKIINKNISSFSITYRDEIKKTLLRETVKKHPFTINANDVYQACLGSGFKEDNFINEISQWCGNILEKPYIKDVVKDYTLKLIIPAKTSSEVNEAVNNSAIDAKSDPSEKDNTIEPPADNVPAPATEATEEISIEEVSIAEETSTPDETAVETQAESNIPDICENGSKKESSGIKKSLLLHQCWSWL</sequence>
<proteinExistence type="predicted"/>
<evidence type="ECO:0000313" key="2">
    <source>
        <dbReference type="EMBL" id="GAE90295.1"/>
    </source>
</evidence>
<comment type="caution">
    <text evidence="2">The sequence shown here is derived from an EMBL/GenBank/DDBJ whole genome shotgun (WGS) entry which is preliminary data.</text>
</comment>
<organism evidence="2 3">
    <name type="scientific">Acetivibrio straminisolvens JCM 21531</name>
    <dbReference type="NCBI Taxonomy" id="1294263"/>
    <lineage>
        <taxon>Bacteria</taxon>
        <taxon>Bacillati</taxon>
        <taxon>Bacillota</taxon>
        <taxon>Clostridia</taxon>
        <taxon>Eubacteriales</taxon>
        <taxon>Oscillospiraceae</taxon>
        <taxon>Acetivibrio</taxon>
    </lineage>
</organism>
<dbReference type="AlphaFoldDB" id="W4VA53"/>
<reference evidence="2" key="1">
    <citation type="journal article" date="2014" name="Genome Announc.">
        <title>Draft Genome Sequence of Clostridium straminisolvens Strain JCM 21531T, Isolated from a Cellulose-Degrading Bacterial Community.</title>
        <authorList>
            <person name="Yuki M."/>
            <person name="Oshima K."/>
            <person name="Suda W."/>
            <person name="Sakamoto M."/>
            <person name="Kitamura K."/>
            <person name="Iida T."/>
            <person name="Hattori M."/>
            <person name="Ohkuma M."/>
        </authorList>
    </citation>
    <scope>NUCLEOTIDE SEQUENCE [LARGE SCALE GENOMIC DNA]</scope>
    <source>
        <strain evidence="2">JCM 21531</strain>
    </source>
</reference>
<dbReference type="STRING" id="1294263.JCM21531_3890"/>
<dbReference type="RefSeq" id="WP_173400198.1">
    <property type="nucleotide sequence ID" value="NZ_BAVR01000063.1"/>
</dbReference>
<evidence type="ECO:0000313" key="3">
    <source>
        <dbReference type="Proteomes" id="UP000019109"/>
    </source>
</evidence>
<protein>
    <submittedName>
        <fullName evidence="2">Uncharacterized protein</fullName>
    </submittedName>
</protein>
<accession>W4VA53</accession>
<name>W4VA53_9FIRM</name>
<dbReference type="EMBL" id="BAVR01000063">
    <property type="protein sequence ID" value="GAE90295.1"/>
    <property type="molecule type" value="Genomic_DNA"/>
</dbReference>
<evidence type="ECO:0000256" key="1">
    <source>
        <dbReference type="SAM" id="MobiDB-lite"/>
    </source>
</evidence>